<dbReference type="SUPFAM" id="SSF52540">
    <property type="entry name" value="P-loop containing nucleoside triphosphate hydrolases"/>
    <property type="match status" value="1"/>
</dbReference>
<dbReference type="InterPro" id="IPR045865">
    <property type="entry name" value="ACT-like_dom_sf"/>
</dbReference>
<dbReference type="InterPro" id="IPR018449">
    <property type="entry name" value="NIL_domain"/>
</dbReference>
<dbReference type="InterPro" id="IPR017871">
    <property type="entry name" value="ABC_transporter-like_CS"/>
</dbReference>
<dbReference type="Proteomes" id="UP000192721">
    <property type="component" value="Unassembled WGS sequence"/>
</dbReference>
<dbReference type="InterPro" id="IPR003593">
    <property type="entry name" value="AAA+_ATPase"/>
</dbReference>
<reference evidence="12 13" key="1">
    <citation type="submission" date="2017-02" db="EMBL/GenBank/DDBJ databases">
        <title>Chromobacterium haemolyticum H5244.</title>
        <authorList>
            <person name="Gulvik C.A."/>
        </authorList>
    </citation>
    <scope>NUCLEOTIDE SEQUENCE [LARGE SCALE GENOMIC DNA]</scope>
    <source>
        <strain evidence="12 13">H5244</strain>
    </source>
</reference>
<evidence type="ECO:0000313" key="12">
    <source>
        <dbReference type="EMBL" id="OQS42083.1"/>
    </source>
</evidence>
<dbReference type="Gene3D" id="3.30.70.260">
    <property type="match status" value="1"/>
</dbReference>
<evidence type="ECO:0000256" key="6">
    <source>
        <dbReference type="ARBA" id="ARBA00022741"/>
    </source>
</evidence>
<feature type="domain" description="ABC transporter" evidence="11">
    <location>
        <begin position="2"/>
        <end position="242"/>
    </location>
</feature>
<keyword evidence="10" id="KW-0472">Membrane</keyword>
<dbReference type="FunFam" id="3.40.50.300:FF:000056">
    <property type="entry name" value="Cell division ATP-binding protein FtsE"/>
    <property type="match status" value="1"/>
</dbReference>
<dbReference type="GO" id="GO:0016887">
    <property type="term" value="F:ATP hydrolysis activity"/>
    <property type="evidence" value="ECO:0007669"/>
    <property type="project" value="InterPro"/>
</dbReference>
<dbReference type="AlphaFoldDB" id="A0A1W0D579"/>
<evidence type="ECO:0000256" key="4">
    <source>
        <dbReference type="ARBA" id="ARBA00022448"/>
    </source>
</evidence>
<evidence type="ECO:0000256" key="3">
    <source>
        <dbReference type="ARBA" id="ARBA00020019"/>
    </source>
</evidence>
<evidence type="ECO:0000256" key="5">
    <source>
        <dbReference type="ARBA" id="ARBA00022475"/>
    </source>
</evidence>
<dbReference type="Pfam" id="PF09383">
    <property type="entry name" value="NIL"/>
    <property type="match status" value="1"/>
</dbReference>
<gene>
    <name evidence="12" type="ORF">B0T45_07615</name>
</gene>
<dbReference type="InterPro" id="IPR027417">
    <property type="entry name" value="P-loop_NTPase"/>
</dbReference>
<dbReference type="PANTHER" id="PTHR43166:SF30">
    <property type="entry name" value="METHIONINE IMPORT ATP-BINDING PROTEIN METN"/>
    <property type="match status" value="1"/>
</dbReference>
<dbReference type="PANTHER" id="PTHR43166">
    <property type="entry name" value="AMINO ACID IMPORT ATP-BINDING PROTEIN"/>
    <property type="match status" value="1"/>
</dbReference>
<evidence type="ECO:0000256" key="8">
    <source>
        <dbReference type="ARBA" id="ARBA00022967"/>
    </source>
</evidence>
<dbReference type="PROSITE" id="PS50893">
    <property type="entry name" value="ABC_TRANSPORTER_2"/>
    <property type="match status" value="1"/>
</dbReference>
<dbReference type="PROSITE" id="PS00211">
    <property type="entry name" value="ABC_TRANSPORTER_1"/>
    <property type="match status" value="1"/>
</dbReference>
<dbReference type="GO" id="GO:0006865">
    <property type="term" value="P:amino acid transport"/>
    <property type="evidence" value="ECO:0007669"/>
    <property type="project" value="UniProtKB-KW"/>
</dbReference>
<keyword evidence="6" id="KW-0547">Nucleotide-binding</keyword>
<dbReference type="SMART" id="SM00382">
    <property type="entry name" value="AAA"/>
    <property type="match status" value="1"/>
</dbReference>
<dbReference type="GO" id="GO:0005886">
    <property type="term" value="C:plasma membrane"/>
    <property type="evidence" value="ECO:0007669"/>
    <property type="project" value="UniProtKB-ARBA"/>
</dbReference>
<evidence type="ECO:0000256" key="7">
    <source>
        <dbReference type="ARBA" id="ARBA00022840"/>
    </source>
</evidence>
<proteinExistence type="inferred from homology"/>
<comment type="function">
    <text evidence="1">Part of the ABC transporter FtsEX involved in cellular division. Important for assembly or stability of the septal ring.</text>
</comment>
<keyword evidence="9" id="KW-0029">Amino-acid transport</keyword>
<comment type="caution">
    <text evidence="12">The sequence shown here is derived from an EMBL/GenBank/DDBJ whole genome shotgun (WGS) entry which is preliminary data.</text>
</comment>
<evidence type="ECO:0000259" key="11">
    <source>
        <dbReference type="PROSITE" id="PS50893"/>
    </source>
</evidence>
<dbReference type="CDD" id="cd03258">
    <property type="entry name" value="ABC_MetN_methionine_transporter"/>
    <property type="match status" value="1"/>
</dbReference>
<dbReference type="RefSeq" id="WP_081555082.1">
    <property type="nucleotide sequence ID" value="NZ_LXRL01000054.1"/>
</dbReference>
<organism evidence="12 13">
    <name type="scientific">Chromobacterium haemolyticum</name>
    <dbReference type="NCBI Taxonomy" id="394935"/>
    <lineage>
        <taxon>Bacteria</taxon>
        <taxon>Pseudomonadati</taxon>
        <taxon>Pseudomonadota</taxon>
        <taxon>Betaproteobacteria</taxon>
        <taxon>Neisseriales</taxon>
        <taxon>Chromobacteriaceae</taxon>
        <taxon>Chromobacterium</taxon>
    </lineage>
</organism>
<dbReference type="EMBL" id="MUKV01000006">
    <property type="protein sequence ID" value="OQS42083.1"/>
    <property type="molecule type" value="Genomic_DNA"/>
</dbReference>
<protein>
    <recommendedName>
        <fullName evidence="3">Cell division ATP-binding protein FtsE</fullName>
    </recommendedName>
</protein>
<evidence type="ECO:0000256" key="9">
    <source>
        <dbReference type="ARBA" id="ARBA00022970"/>
    </source>
</evidence>
<dbReference type="Pfam" id="PF00005">
    <property type="entry name" value="ABC_tran"/>
    <property type="match status" value="1"/>
</dbReference>
<dbReference type="GO" id="GO:0005524">
    <property type="term" value="F:ATP binding"/>
    <property type="evidence" value="ECO:0007669"/>
    <property type="project" value="UniProtKB-KW"/>
</dbReference>
<accession>A0A1W0D579</accession>
<evidence type="ECO:0000256" key="1">
    <source>
        <dbReference type="ARBA" id="ARBA00002579"/>
    </source>
</evidence>
<comment type="similarity">
    <text evidence="2">Belongs to the ABC transporter superfamily.</text>
</comment>
<dbReference type="InterPro" id="IPR050086">
    <property type="entry name" value="MetN_ABC_transporter-like"/>
</dbReference>
<evidence type="ECO:0000256" key="2">
    <source>
        <dbReference type="ARBA" id="ARBA00005417"/>
    </source>
</evidence>
<keyword evidence="8" id="KW-1278">Translocase</keyword>
<keyword evidence="7 12" id="KW-0067">ATP-binding</keyword>
<keyword evidence="5" id="KW-1003">Cell membrane</keyword>
<sequence>MIEIENLYKHYRVDGREVPALADVSLKVAKGEVFGIIGRSGAGKSTLVRCLNLLERPDRGAVRLGDTDLTALDSRQLQLRRQRIGMVFQHFNLLKSRTVAGNVRFPLELAGGVSAPDMDARVEELLTLVGLSGHRDKYPAQLSGGQKQRVGIARALANHPELLLCDEATSALDPETTDSILTLLADINRQLGLTIVLITHEMRVIRQLCDQVAVLDHGRVVEQGPVLDVFLHPRHEVTRGLLAETGLYHEEARQTWQQRVGAPLIKLTFVGDPTLQPVLDVVGKEAGARFNLVSGTLSEIKGTPFGQLVAGVIESEAPLESLPELFASHGVRCEVL</sequence>
<dbReference type="Gene3D" id="3.40.50.300">
    <property type="entry name" value="P-loop containing nucleotide triphosphate hydrolases"/>
    <property type="match status" value="1"/>
</dbReference>
<dbReference type="InterPro" id="IPR041701">
    <property type="entry name" value="MetN_ABC"/>
</dbReference>
<dbReference type="SMART" id="SM00930">
    <property type="entry name" value="NIL"/>
    <property type="match status" value="1"/>
</dbReference>
<evidence type="ECO:0000256" key="10">
    <source>
        <dbReference type="ARBA" id="ARBA00023136"/>
    </source>
</evidence>
<dbReference type="InterPro" id="IPR003439">
    <property type="entry name" value="ABC_transporter-like_ATP-bd"/>
</dbReference>
<name>A0A1W0D579_9NEIS</name>
<evidence type="ECO:0000313" key="13">
    <source>
        <dbReference type="Proteomes" id="UP000192721"/>
    </source>
</evidence>
<keyword evidence="4" id="KW-0813">Transport</keyword>
<dbReference type="SUPFAM" id="SSF55021">
    <property type="entry name" value="ACT-like"/>
    <property type="match status" value="1"/>
</dbReference>